<dbReference type="GO" id="GO:0007264">
    <property type="term" value="P:small GTPase-mediated signal transduction"/>
    <property type="evidence" value="ECO:0007669"/>
    <property type="project" value="InterPro"/>
</dbReference>
<dbReference type="InterPro" id="IPR027417">
    <property type="entry name" value="P-loop_NTPase"/>
</dbReference>
<dbReference type="EMBL" id="DS027696">
    <property type="protein sequence ID" value="EAW19350.1"/>
    <property type="molecule type" value="Genomic_DNA"/>
</dbReference>
<keyword evidence="2" id="KW-0547">Nucleotide-binding</keyword>
<keyword evidence="3" id="KW-0342">GTP-binding</keyword>
<dbReference type="PRINTS" id="PR00449">
    <property type="entry name" value="RASTRNSFRMNG"/>
</dbReference>
<dbReference type="NCBIfam" id="TIGR00231">
    <property type="entry name" value="small_GTP"/>
    <property type="match status" value="1"/>
</dbReference>
<reference evidence="5" key="1">
    <citation type="journal article" date="2008" name="PLoS Genet.">
        <title>Genomic islands in the pathogenic filamentous fungus Aspergillus fumigatus.</title>
        <authorList>
            <person name="Fedorova N.D."/>
            <person name="Khaldi N."/>
            <person name="Joardar V.S."/>
            <person name="Maiti R."/>
            <person name="Amedeo P."/>
            <person name="Anderson M.J."/>
            <person name="Crabtree J."/>
            <person name="Silva J.C."/>
            <person name="Badger J.H."/>
            <person name="Albarraq A."/>
            <person name="Angiuoli S."/>
            <person name="Bussey H."/>
            <person name="Bowyer P."/>
            <person name="Cotty P.J."/>
            <person name="Dyer P.S."/>
            <person name="Egan A."/>
            <person name="Galens K."/>
            <person name="Fraser-Liggett C.M."/>
            <person name="Haas B.J."/>
            <person name="Inman J.M."/>
            <person name="Kent R."/>
            <person name="Lemieux S."/>
            <person name="Malavazi I."/>
            <person name="Orvis J."/>
            <person name="Roemer T."/>
            <person name="Ronning C.M."/>
            <person name="Sundaram J.P."/>
            <person name="Sutton G."/>
            <person name="Turner G."/>
            <person name="Venter J.C."/>
            <person name="White O.R."/>
            <person name="Whitty B.R."/>
            <person name="Youngman P."/>
            <person name="Wolfe K.H."/>
            <person name="Goldman G.H."/>
            <person name="Wortman J.R."/>
            <person name="Jiang B."/>
            <person name="Denning D.W."/>
            <person name="Nierman W.C."/>
        </authorList>
    </citation>
    <scope>NUCLEOTIDE SEQUENCE [LARGE SCALE GENOMIC DNA]</scope>
    <source>
        <strain evidence="5">ATCC 1020 / DSM 3700 / CBS 544.65 / FGSC A1164 / JCM 1740 / NRRL 181 / WB 181</strain>
    </source>
</reference>
<name>A1DIZ3_NEOFI</name>
<dbReference type="STRING" id="331117.A1DIZ3"/>
<proteinExistence type="predicted"/>
<keyword evidence="5" id="KW-1185">Reference proteome</keyword>
<dbReference type="RefSeq" id="XP_001261247.1">
    <property type="nucleotide sequence ID" value="XM_001261246.1"/>
</dbReference>
<dbReference type="SMART" id="SM00174">
    <property type="entry name" value="RHO"/>
    <property type="match status" value="1"/>
</dbReference>
<evidence type="ECO:0000313" key="4">
    <source>
        <dbReference type="EMBL" id="EAW19350.1"/>
    </source>
</evidence>
<dbReference type="Gene3D" id="3.40.50.300">
    <property type="entry name" value="P-loop containing nucleotide triphosphate hydrolases"/>
    <property type="match status" value="1"/>
</dbReference>
<dbReference type="Pfam" id="PF00071">
    <property type="entry name" value="Ras"/>
    <property type="match status" value="1"/>
</dbReference>
<gene>
    <name evidence="4" type="ORF">NFIA_093120</name>
</gene>
<organism evidence="4 5">
    <name type="scientific">Neosartorya fischeri (strain ATCC 1020 / DSM 3700 / CBS 544.65 / FGSC A1164 / JCM 1740 / NRRL 181 / WB 181)</name>
    <name type="common">Aspergillus fischerianus</name>
    <dbReference type="NCBI Taxonomy" id="331117"/>
    <lineage>
        <taxon>Eukaryota</taxon>
        <taxon>Fungi</taxon>
        <taxon>Dikarya</taxon>
        <taxon>Ascomycota</taxon>
        <taxon>Pezizomycotina</taxon>
        <taxon>Eurotiomycetes</taxon>
        <taxon>Eurotiomycetidae</taxon>
        <taxon>Eurotiales</taxon>
        <taxon>Aspergillaceae</taxon>
        <taxon>Aspergillus</taxon>
        <taxon>Aspergillus subgen. Fumigati</taxon>
    </lineage>
</organism>
<accession>A1DIZ3</accession>
<dbReference type="InterPro" id="IPR001806">
    <property type="entry name" value="Small_GTPase"/>
</dbReference>
<dbReference type="InterPro" id="IPR005225">
    <property type="entry name" value="Small_GTP-bd"/>
</dbReference>
<dbReference type="HOGENOM" id="CLU_041217_21_2_1"/>
<dbReference type="eggNOG" id="KOG0393">
    <property type="taxonomic scope" value="Eukaryota"/>
</dbReference>
<sequence length="166" mass="18401">MPEVYVPTVFENYVCQVQAYGESVEVALWDTAGQEDYDRLRSLAYPDSDGVFICFAVDSPDSLDNAQEKWIREVLHFCKEVPVFLLGCKNDLRDDPSTIGDLLKTSQYPVKSAVAEEVGRGLGAVEYFDCSAKTGAGVDVALEKAVRHVLHGELAQEKGRKGRSFF</sequence>
<evidence type="ECO:0000256" key="2">
    <source>
        <dbReference type="ARBA" id="ARBA00022741"/>
    </source>
</evidence>
<evidence type="ECO:0000256" key="1">
    <source>
        <dbReference type="ARBA" id="ARBA00022481"/>
    </source>
</evidence>
<dbReference type="InterPro" id="IPR003578">
    <property type="entry name" value="Small_GTPase_Rho"/>
</dbReference>
<dbReference type="Proteomes" id="UP000006702">
    <property type="component" value="Unassembled WGS sequence"/>
</dbReference>
<dbReference type="AlphaFoldDB" id="A1DIZ3"/>
<dbReference type="PANTHER" id="PTHR24072">
    <property type="entry name" value="RHO FAMILY GTPASE"/>
    <property type="match status" value="1"/>
</dbReference>
<evidence type="ECO:0000256" key="3">
    <source>
        <dbReference type="ARBA" id="ARBA00023134"/>
    </source>
</evidence>
<dbReference type="PROSITE" id="PS51420">
    <property type="entry name" value="RHO"/>
    <property type="match status" value="1"/>
</dbReference>
<dbReference type="SMART" id="SM00173">
    <property type="entry name" value="RAS"/>
    <property type="match status" value="1"/>
</dbReference>
<dbReference type="PROSITE" id="PS51421">
    <property type="entry name" value="RAS"/>
    <property type="match status" value="1"/>
</dbReference>
<evidence type="ECO:0000313" key="5">
    <source>
        <dbReference type="Proteomes" id="UP000006702"/>
    </source>
</evidence>
<dbReference type="SMART" id="SM00175">
    <property type="entry name" value="RAB"/>
    <property type="match status" value="1"/>
</dbReference>
<dbReference type="GO" id="GO:0003924">
    <property type="term" value="F:GTPase activity"/>
    <property type="evidence" value="ECO:0007669"/>
    <property type="project" value="InterPro"/>
</dbReference>
<dbReference type="GeneID" id="4587805"/>
<dbReference type="OrthoDB" id="8830751at2759"/>
<dbReference type="SUPFAM" id="SSF52540">
    <property type="entry name" value="P-loop containing nucleoside triphosphate hydrolases"/>
    <property type="match status" value="1"/>
</dbReference>
<protein>
    <submittedName>
        <fullName evidence="4">Gtpase_rho</fullName>
    </submittedName>
</protein>
<dbReference type="PROSITE" id="PS51419">
    <property type="entry name" value="RAB"/>
    <property type="match status" value="1"/>
</dbReference>
<dbReference type="VEuPathDB" id="FungiDB:NFIA_093120"/>
<dbReference type="KEGG" id="nfi:NFIA_093120"/>
<dbReference type="GO" id="GO:0005525">
    <property type="term" value="F:GTP binding"/>
    <property type="evidence" value="ECO:0007669"/>
    <property type="project" value="UniProtKB-KW"/>
</dbReference>
<keyword evidence="1" id="KW-0488">Methylation</keyword>